<dbReference type="CDD" id="cd03137">
    <property type="entry name" value="GATase1_AraC_1"/>
    <property type="match status" value="1"/>
</dbReference>
<organism evidence="5 6">
    <name type="scientific">Amycolatopsis carbonis</name>
    <dbReference type="NCBI Taxonomy" id="715471"/>
    <lineage>
        <taxon>Bacteria</taxon>
        <taxon>Bacillati</taxon>
        <taxon>Actinomycetota</taxon>
        <taxon>Actinomycetes</taxon>
        <taxon>Pseudonocardiales</taxon>
        <taxon>Pseudonocardiaceae</taxon>
        <taxon>Amycolatopsis</taxon>
    </lineage>
</organism>
<keyword evidence="1" id="KW-0805">Transcription regulation</keyword>
<dbReference type="KEGG" id="acab:QRX50_40430"/>
<dbReference type="RefSeq" id="WP_285968352.1">
    <property type="nucleotide sequence ID" value="NZ_CP127294.1"/>
</dbReference>
<dbReference type="GO" id="GO:0043565">
    <property type="term" value="F:sequence-specific DNA binding"/>
    <property type="evidence" value="ECO:0007669"/>
    <property type="project" value="InterPro"/>
</dbReference>
<dbReference type="EMBL" id="CP127294">
    <property type="protein sequence ID" value="WIX77612.1"/>
    <property type="molecule type" value="Genomic_DNA"/>
</dbReference>
<evidence type="ECO:0000256" key="1">
    <source>
        <dbReference type="ARBA" id="ARBA00023015"/>
    </source>
</evidence>
<dbReference type="PROSITE" id="PS01124">
    <property type="entry name" value="HTH_ARAC_FAMILY_2"/>
    <property type="match status" value="1"/>
</dbReference>
<evidence type="ECO:0000313" key="6">
    <source>
        <dbReference type="Proteomes" id="UP001236014"/>
    </source>
</evidence>
<dbReference type="InterPro" id="IPR002818">
    <property type="entry name" value="DJ-1/PfpI"/>
</dbReference>
<sequence length="338" mass="36321">MHPAKTPVTSRGRAKHVIAVLVVPDSVALEVTVVHQVFGPRMAAIAELTGDVGSAYEVVLCGEEPRQVLPSGVDFGELAPLETLLTADTVMVPGVENPLAERPRSVVRALRGAAEAGARMVSFCGGAFLLARAGLLDGRRATTHWLFTEEFCREFPQVKLDPGCLYVDDGGVHTSGGIFSATDLALHLLAEDLGQAYAGDVGRLLVTAPRRPGAQAQFVKDSIRIAGEPALGSFLAWLREHLHEPLTLAGLASQVHLSERSLVRKFRRATGMTVFDWINRERVAAAKVLLETTDHRISEIAAMVGFGSAETLRRHFERQVGTTAGSYRATFRATPAAS</sequence>
<dbReference type="AlphaFoldDB" id="A0A9Y2ID92"/>
<gene>
    <name evidence="5" type="ORF">QRX50_40430</name>
</gene>
<protein>
    <submittedName>
        <fullName evidence="5">Helix-turn-helix domain-containing protein</fullName>
    </submittedName>
</protein>
<name>A0A9Y2ID92_9PSEU</name>
<dbReference type="InterPro" id="IPR029062">
    <property type="entry name" value="Class_I_gatase-like"/>
</dbReference>
<dbReference type="Pfam" id="PF12833">
    <property type="entry name" value="HTH_18"/>
    <property type="match status" value="1"/>
</dbReference>
<keyword evidence="3" id="KW-0804">Transcription</keyword>
<dbReference type="Proteomes" id="UP001236014">
    <property type="component" value="Chromosome"/>
</dbReference>
<keyword evidence="6" id="KW-1185">Reference proteome</keyword>
<dbReference type="SMART" id="SM00342">
    <property type="entry name" value="HTH_ARAC"/>
    <property type="match status" value="1"/>
</dbReference>
<dbReference type="SUPFAM" id="SSF52317">
    <property type="entry name" value="Class I glutamine amidotransferase-like"/>
    <property type="match status" value="1"/>
</dbReference>
<dbReference type="Gene3D" id="3.40.50.880">
    <property type="match status" value="1"/>
</dbReference>
<dbReference type="PANTHER" id="PTHR43130">
    <property type="entry name" value="ARAC-FAMILY TRANSCRIPTIONAL REGULATOR"/>
    <property type="match status" value="1"/>
</dbReference>
<evidence type="ECO:0000259" key="4">
    <source>
        <dbReference type="PROSITE" id="PS01124"/>
    </source>
</evidence>
<evidence type="ECO:0000256" key="3">
    <source>
        <dbReference type="ARBA" id="ARBA00023163"/>
    </source>
</evidence>
<dbReference type="GO" id="GO:0003700">
    <property type="term" value="F:DNA-binding transcription factor activity"/>
    <property type="evidence" value="ECO:0007669"/>
    <property type="project" value="InterPro"/>
</dbReference>
<dbReference type="InterPro" id="IPR018060">
    <property type="entry name" value="HTH_AraC"/>
</dbReference>
<dbReference type="PROSITE" id="PS00041">
    <property type="entry name" value="HTH_ARAC_FAMILY_1"/>
    <property type="match status" value="1"/>
</dbReference>
<dbReference type="PANTHER" id="PTHR43130:SF3">
    <property type="entry name" value="HTH-TYPE TRANSCRIPTIONAL REGULATOR RV1931C"/>
    <property type="match status" value="1"/>
</dbReference>
<dbReference type="InterPro" id="IPR009057">
    <property type="entry name" value="Homeodomain-like_sf"/>
</dbReference>
<feature type="domain" description="HTH araC/xylS-type" evidence="4">
    <location>
        <begin position="232"/>
        <end position="330"/>
    </location>
</feature>
<evidence type="ECO:0000256" key="2">
    <source>
        <dbReference type="ARBA" id="ARBA00023125"/>
    </source>
</evidence>
<proteinExistence type="predicted"/>
<dbReference type="Gene3D" id="1.10.10.60">
    <property type="entry name" value="Homeodomain-like"/>
    <property type="match status" value="1"/>
</dbReference>
<dbReference type="SUPFAM" id="SSF46689">
    <property type="entry name" value="Homeodomain-like"/>
    <property type="match status" value="2"/>
</dbReference>
<accession>A0A9Y2ID92</accession>
<dbReference type="InterPro" id="IPR052158">
    <property type="entry name" value="INH-QAR"/>
</dbReference>
<reference evidence="5 6" key="1">
    <citation type="submission" date="2023-06" db="EMBL/GenBank/DDBJ databases">
        <authorList>
            <person name="Oyuntsetseg B."/>
            <person name="Kim S.B."/>
        </authorList>
    </citation>
    <scope>NUCLEOTIDE SEQUENCE [LARGE SCALE GENOMIC DNA]</scope>
    <source>
        <strain evidence="5 6">2-15</strain>
    </source>
</reference>
<keyword evidence="2" id="KW-0238">DNA-binding</keyword>
<dbReference type="Pfam" id="PF01965">
    <property type="entry name" value="DJ-1_PfpI"/>
    <property type="match status" value="1"/>
</dbReference>
<evidence type="ECO:0000313" key="5">
    <source>
        <dbReference type="EMBL" id="WIX77612.1"/>
    </source>
</evidence>
<dbReference type="InterPro" id="IPR018062">
    <property type="entry name" value="HTH_AraC-typ_CS"/>
</dbReference>